<dbReference type="Proteomes" id="UP000198771">
    <property type="component" value="Unassembled WGS sequence"/>
</dbReference>
<dbReference type="Pfam" id="PF00849">
    <property type="entry name" value="PseudoU_synth_2"/>
    <property type="match status" value="1"/>
</dbReference>
<dbReference type="InterPro" id="IPR020094">
    <property type="entry name" value="TruA/RsuA/RluB/E/F_N"/>
</dbReference>
<organism evidence="6 7">
    <name type="scientific">Desulfonatronum thiosulfatophilum</name>
    <dbReference type="NCBI Taxonomy" id="617002"/>
    <lineage>
        <taxon>Bacteria</taxon>
        <taxon>Pseudomonadati</taxon>
        <taxon>Thermodesulfobacteriota</taxon>
        <taxon>Desulfovibrionia</taxon>
        <taxon>Desulfovibrionales</taxon>
        <taxon>Desulfonatronaceae</taxon>
        <taxon>Desulfonatronum</taxon>
    </lineage>
</organism>
<reference evidence="6 7" key="1">
    <citation type="submission" date="2016-10" db="EMBL/GenBank/DDBJ databases">
        <authorList>
            <person name="de Groot N.N."/>
        </authorList>
    </citation>
    <scope>NUCLEOTIDE SEQUENCE [LARGE SCALE GENOMIC DNA]</scope>
    <source>
        <strain evidence="6 7">ASO4-2</strain>
    </source>
</reference>
<evidence type="ECO:0000313" key="6">
    <source>
        <dbReference type="EMBL" id="SDB50241.1"/>
    </source>
</evidence>
<dbReference type="SUPFAM" id="SSF55174">
    <property type="entry name" value="Alpha-L RNA-binding motif"/>
    <property type="match status" value="1"/>
</dbReference>
<proteinExistence type="inferred from homology"/>
<dbReference type="GO" id="GO:0000455">
    <property type="term" value="P:enzyme-directed rRNA pseudouridine synthesis"/>
    <property type="evidence" value="ECO:0007669"/>
    <property type="project" value="UniProtKB-ARBA"/>
</dbReference>
<dbReference type="CDD" id="cd00165">
    <property type="entry name" value="S4"/>
    <property type="match status" value="1"/>
</dbReference>
<keyword evidence="3" id="KW-0694">RNA-binding</keyword>
<name>A0A1G6DYN2_9BACT</name>
<dbReference type="Gene3D" id="3.10.290.10">
    <property type="entry name" value="RNA-binding S4 domain"/>
    <property type="match status" value="1"/>
</dbReference>
<dbReference type="InterPro" id="IPR018496">
    <property type="entry name" value="PsdUridine_synth_RsuA/RluB_CS"/>
</dbReference>
<dbReference type="InterPro" id="IPR050343">
    <property type="entry name" value="RsuA_PseudoU_synthase"/>
</dbReference>
<feature type="domain" description="RNA-binding S4" evidence="5">
    <location>
        <begin position="68"/>
        <end position="131"/>
    </location>
</feature>
<dbReference type="InterPro" id="IPR036986">
    <property type="entry name" value="S4_RNA-bd_sf"/>
</dbReference>
<dbReference type="GO" id="GO:0120159">
    <property type="term" value="F:rRNA pseudouridine synthase activity"/>
    <property type="evidence" value="ECO:0007669"/>
    <property type="project" value="UniProtKB-ARBA"/>
</dbReference>
<dbReference type="Pfam" id="PF01479">
    <property type="entry name" value="S4"/>
    <property type="match status" value="1"/>
</dbReference>
<dbReference type="Gene3D" id="3.30.70.580">
    <property type="entry name" value="Pseudouridine synthase I, catalytic domain, N-terminal subdomain"/>
    <property type="match status" value="1"/>
</dbReference>
<comment type="similarity">
    <text evidence="1 4">Belongs to the pseudouridine synthase RsuA family.</text>
</comment>
<evidence type="ECO:0000256" key="1">
    <source>
        <dbReference type="ARBA" id="ARBA00008348"/>
    </source>
</evidence>
<dbReference type="InterPro" id="IPR020103">
    <property type="entry name" value="PsdUridine_synth_cat_dom_sf"/>
</dbReference>
<dbReference type="InterPro" id="IPR042092">
    <property type="entry name" value="PsdUridine_s_RsuA/RluB/E/F_cat"/>
</dbReference>
<dbReference type="InterPro" id="IPR006145">
    <property type="entry name" value="PsdUridine_synth_RsuA/RluA"/>
</dbReference>
<evidence type="ECO:0000256" key="4">
    <source>
        <dbReference type="RuleBase" id="RU003887"/>
    </source>
</evidence>
<sequence>MSSDCDSIAITITIAIAIAILNRIERENREQVLPCYPLGQAGQIVILTRRGPPPYCQRVTHPESNQTVRLNKVLAQSGLCSRRAADEMILEGAVMVNGEVTRTPGIRIDPGRDRVRVRGKDIPLTPEKHRELLYLAMHKPPDVVTTAHDPQGRKTVMDLLSSEIRRRRPFPVGRLDLLSEGLLLLTTDGETALRMTHPRWEHPKTYHVRVRGHVTREKLETMRSGMQLAEGERLAPVEVRIIGNDGTSYRQNGRHSEGGVILEMTLRQGVNRQIRRMCRDLRLHVLGLRRLSQGPIQLGDLPSGACRSLTPKEINALLDSLDLNRRPA</sequence>
<dbReference type="InterPro" id="IPR000748">
    <property type="entry name" value="PsdUridine_synth_RsuA/RluB/E/F"/>
</dbReference>
<dbReference type="PROSITE" id="PS01149">
    <property type="entry name" value="PSI_RSU"/>
    <property type="match status" value="1"/>
</dbReference>
<evidence type="ECO:0000256" key="3">
    <source>
        <dbReference type="PROSITE-ProRule" id="PRU00182"/>
    </source>
</evidence>
<dbReference type="PANTHER" id="PTHR47683">
    <property type="entry name" value="PSEUDOURIDINE SYNTHASE FAMILY PROTEIN-RELATED"/>
    <property type="match status" value="1"/>
</dbReference>
<dbReference type="PROSITE" id="PS50889">
    <property type="entry name" value="S4"/>
    <property type="match status" value="1"/>
</dbReference>
<dbReference type="Gene3D" id="3.30.70.1560">
    <property type="entry name" value="Alpha-L RNA-binding motif"/>
    <property type="match status" value="1"/>
</dbReference>
<protein>
    <recommendedName>
        <fullName evidence="4">Pseudouridine synthase</fullName>
        <ecNumber evidence="4">5.4.99.-</ecNumber>
    </recommendedName>
</protein>
<dbReference type="AlphaFoldDB" id="A0A1G6DYN2"/>
<accession>A0A1G6DYN2</accession>
<dbReference type="STRING" id="617002.SAMN05660653_02483"/>
<evidence type="ECO:0000256" key="2">
    <source>
        <dbReference type="ARBA" id="ARBA00023235"/>
    </source>
</evidence>
<evidence type="ECO:0000259" key="5">
    <source>
        <dbReference type="SMART" id="SM00363"/>
    </source>
</evidence>
<keyword evidence="2 4" id="KW-0413">Isomerase</keyword>
<dbReference type="GO" id="GO:0003723">
    <property type="term" value="F:RNA binding"/>
    <property type="evidence" value="ECO:0007669"/>
    <property type="project" value="UniProtKB-KW"/>
</dbReference>
<dbReference type="PANTHER" id="PTHR47683:SF2">
    <property type="entry name" value="RNA-BINDING S4 DOMAIN-CONTAINING PROTEIN"/>
    <property type="match status" value="1"/>
</dbReference>
<dbReference type="EMBL" id="FMXO01000014">
    <property type="protein sequence ID" value="SDB50241.1"/>
    <property type="molecule type" value="Genomic_DNA"/>
</dbReference>
<evidence type="ECO:0000313" key="7">
    <source>
        <dbReference type="Proteomes" id="UP000198771"/>
    </source>
</evidence>
<dbReference type="NCBIfam" id="TIGR00093">
    <property type="entry name" value="pseudouridine synthase"/>
    <property type="match status" value="1"/>
</dbReference>
<dbReference type="SUPFAM" id="SSF55120">
    <property type="entry name" value="Pseudouridine synthase"/>
    <property type="match status" value="1"/>
</dbReference>
<keyword evidence="7" id="KW-1185">Reference proteome</keyword>
<dbReference type="EC" id="5.4.99.-" evidence="4"/>
<dbReference type="InterPro" id="IPR002942">
    <property type="entry name" value="S4_RNA-bd"/>
</dbReference>
<dbReference type="FunFam" id="3.10.290.10:FF:000003">
    <property type="entry name" value="Pseudouridine synthase"/>
    <property type="match status" value="1"/>
</dbReference>
<gene>
    <name evidence="6" type="ORF">SAMN05660653_02483</name>
</gene>
<dbReference type="OrthoDB" id="9807213at2"/>
<dbReference type="SMART" id="SM00363">
    <property type="entry name" value="S4"/>
    <property type="match status" value="1"/>
</dbReference>